<evidence type="ECO:0000313" key="1">
    <source>
        <dbReference type="EMBL" id="KDQ57342.1"/>
    </source>
</evidence>
<proteinExistence type="predicted"/>
<sequence length="429" mass="47135">MHLLDLNFDVLESIFQSLPNSSLRQISAASPVAFDLALPHLVAHVTLNRDSRQFHDFCRFILNPSISPSVTKDFVGHDIHRTPIPVRAGMLKSLALLPKAIKLSPTTSNTTFAFATLDYTLSSALATLLSHTTNLSSLTLTNAEFILITSPKLLTVIPASCSNLSKVQIIDGKGLAKSLLRRMKGLREVSVQLDGGEAGDLMEVFWESRGTLESLEVGTLEDACHTPSRGQGHNLVAGGWPIPTNLDGSIDPVSNNRLMRLTEGVSFPSLQHLKLSRFVLDTAILPLIFPNIQQLHLHDVRHFPQIPSDPFPSIVPRWDTCPSVSIQGDLPSINALSLASSFAIKSLHVDSVIKSPDVQNLLSLFRRLPFKSCHRLAITLDLPFISESAEHPPQDLSQKFWDDLAESIPRLRFTWLHPSSAGAQVVFSV</sequence>
<dbReference type="Proteomes" id="UP000027265">
    <property type="component" value="Unassembled WGS sequence"/>
</dbReference>
<dbReference type="Gene3D" id="3.80.10.10">
    <property type="entry name" value="Ribonuclease Inhibitor"/>
    <property type="match status" value="1"/>
</dbReference>
<evidence type="ECO:0000313" key="2">
    <source>
        <dbReference type="Proteomes" id="UP000027265"/>
    </source>
</evidence>
<dbReference type="HOGENOM" id="CLU_639448_0_0_1"/>
<dbReference type="EMBL" id="KL197720">
    <property type="protein sequence ID" value="KDQ57342.1"/>
    <property type="molecule type" value="Genomic_DNA"/>
</dbReference>
<dbReference type="InterPro" id="IPR032675">
    <property type="entry name" value="LRR_dom_sf"/>
</dbReference>
<organism evidence="1 2">
    <name type="scientific">Jaapia argillacea MUCL 33604</name>
    <dbReference type="NCBI Taxonomy" id="933084"/>
    <lineage>
        <taxon>Eukaryota</taxon>
        <taxon>Fungi</taxon>
        <taxon>Dikarya</taxon>
        <taxon>Basidiomycota</taxon>
        <taxon>Agaricomycotina</taxon>
        <taxon>Agaricomycetes</taxon>
        <taxon>Agaricomycetidae</taxon>
        <taxon>Jaapiales</taxon>
        <taxon>Jaapiaceae</taxon>
        <taxon>Jaapia</taxon>
    </lineage>
</organism>
<dbReference type="InParanoid" id="A0A067Q1F9"/>
<dbReference type="AlphaFoldDB" id="A0A067Q1F9"/>
<protein>
    <recommendedName>
        <fullName evidence="3">F-box domain-containing protein</fullName>
    </recommendedName>
</protein>
<dbReference type="SUPFAM" id="SSF52047">
    <property type="entry name" value="RNI-like"/>
    <property type="match status" value="1"/>
</dbReference>
<gene>
    <name evidence="1" type="ORF">JAAARDRAFT_292750</name>
</gene>
<name>A0A067Q1F9_9AGAM</name>
<keyword evidence="2" id="KW-1185">Reference proteome</keyword>
<accession>A0A067Q1F9</accession>
<evidence type="ECO:0008006" key="3">
    <source>
        <dbReference type="Google" id="ProtNLM"/>
    </source>
</evidence>
<reference evidence="2" key="1">
    <citation type="journal article" date="2014" name="Proc. Natl. Acad. Sci. U.S.A.">
        <title>Extensive sampling of basidiomycete genomes demonstrates inadequacy of the white-rot/brown-rot paradigm for wood decay fungi.</title>
        <authorList>
            <person name="Riley R."/>
            <person name="Salamov A.A."/>
            <person name="Brown D.W."/>
            <person name="Nagy L.G."/>
            <person name="Floudas D."/>
            <person name="Held B.W."/>
            <person name="Levasseur A."/>
            <person name="Lombard V."/>
            <person name="Morin E."/>
            <person name="Otillar R."/>
            <person name="Lindquist E.A."/>
            <person name="Sun H."/>
            <person name="LaButti K.M."/>
            <person name="Schmutz J."/>
            <person name="Jabbour D."/>
            <person name="Luo H."/>
            <person name="Baker S.E."/>
            <person name="Pisabarro A.G."/>
            <person name="Walton J.D."/>
            <person name="Blanchette R.A."/>
            <person name="Henrissat B."/>
            <person name="Martin F."/>
            <person name="Cullen D."/>
            <person name="Hibbett D.S."/>
            <person name="Grigoriev I.V."/>
        </authorList>
    </citation>
    <scope>NUCLEOTIDE SEQUENCE [LARGE SCALE GENOMIC DNA]</scope>
    <source>
        <strain evidence="2">MUCL 33604</strain>
    </source>
</reference>